<dbReference type="eggNOG" id="ENOG5032EWP">
    <property type="taxonomic scope" value="Bacteria"/>
</dbReference>
<name>B3PNJ0_META1</name>
<feature type="chain" id="PRO_5002794317" evidence="1">
    <location>
        <begin position="27"/>
        <end position="830"/>
    </location>
</feature>
<dbReference type="PROSITE" id="PS51257">
    <property type="entry name" value="PROKAR_LIPOPROTEIN"/>
    <property type="match status" value="1"/>
</dbReference>
<dbReference type="HOGENOM" id="CLU_341557_0_0_14"/>
<feature type="domain" description="Lipoprotein-associated type-17" evidence="2">
    <location>
        <begin position="533"/>
        <end position="599"/>
    </location>
</feature>
<dbReference type="Proteomes" id="UP000008812">
    <property type="component" value="Chromosome"/>
</dbReference>
<protein>
    <submittedName>
        <fullName evidence="3">Hypothetical lipoprotein</fullName>
    </submittedName>
</protein>
<accession>B3PNJ0</accession>
<evidence type="ECO:0000256" key="1">
    <source>
        <dbReference type="SAM" id="SignalP"/>
    </source>
</evidence>
<feature type="domain" description="Lipoprotein-associated type-17" evidence="2">
    <location>
        <begin position="436"/>
        <end position="514"/>
    </location>
</feature>
<sequence length="830" mass="93328">MSKRLKKLAFSLLPLFTFIATPLIVASCVQTKTEQDQINEEVKKVRVTVDGIDQKTPSEITDDDLKISNYNSEKYVPEIVKKTIDGNKLIVTLKLKSKDGKVASVDYTVTLEGFKKSEASDLQEIIDRLDVSLASDIDKAATKPSEVTADKVLVKDPKDKLLGIDIEKELNADDEEGKLEVKITLIRGKKTVSKTFTINDFKKTPASDIDKAAKKVTFSYENADKLDAADITDLDKVAPSQLDASYSIAEKSFVNSTATKAEINGGYREIKFKLKKDSETSKEFTFKLKVRKSDKDVIVDQRESIKSAFTLVNSDKAKKALEAINGSTLYFDFKTNTIYDKPYNDSTRVAVFKLKDGKTLANSTTLLEKVIENVSDWKTSSNKVTLVKKEGKYSLKFSLGKYAFKDPDKLFDYKEIETEAMSFSFISKETLDAKVDEIKDKFDYENKTNTLAQDATEDKIKKPDIPAGMQLTISNFRKDATTNSISFDYTLSSTDESGSQIVSKQGTAQITGFKEDELGKEFQGVTAEYENASDIEASQSDANNVKLKKNGNDWSVENGTITKEIIHKYDELGKIVVKVTLKKDEKSVSKEFTIDGFKKKETNLKTIIDRLKVDTKLGIDKSTKKASEITGDDLDVSDPNNALGDIEVKKELTPKDAEGKLEVKITLTKDGKTESKTFELSGFKIGKSEEDMIKELREAAKKGELFKTLPEDMIKKIQEVWTKSSKKGKEPESLYLKNGTFQFGKNSNDAKHGPIVFEFKDNKFNTDEYRELIKKYMLFPKKERNRKALKIEKNDQGKFIVKLKIFTATSGEKYQEELVDDNLTSTWALN</sequence>
<dbReference type="InterPro" id="IPR007326">
    <property type="entry name" value="Lipoprotein-assoc_dom"/>
</dbReference>
<organism evidence="3 4">
    <name type="scientific">Metamycoplasma arthritidis (strain 158L3-1)</name>
    <name type="common">Mycoplasma arthritidis</name>
    <dbReference type="NCBI Taxonomy" id="243272"/>
    <lineage>
        <taxon>Bacteria</taxon>
        <taxon>Bacillati</taxon>
        <taxon>Mycoplasmatota</taxon>
        <taxon>Mycoplasmoidales</taxon>
        <taxon>Metamycoplasmataceae</taxon>
        <taxon>Metamycoplasma</taxon>
    </lineage>
</organism>
<feature type="domain" description="Lipoprotein-associated type-17" evidence="2">
    <location>
        <begin position="129"/>
        <end position="203"/>
    </location>
</feature>
<feature type="signal peptide" evidence="1">
    <location>
        <begin position="1"/>
        <end position="26"/>
    </location>
</feature>
<dbReference type="Pfam" id="PF04200">
    <property type="entry name" value="Lipoprotein_17"/>
    <property type="match status" value="5"/>
</dbReference>
<gene>
    <name evidence="3" type="ordered locus">MARTH_orf876</name>
</gene>
<evidence type="ECO:0000259" key="2">
    <source>
        <dbReference type="Pfam" id="PF04200"/>
    </source>
</evidence>
<feature type="domain" description="Lipoprotein-associated type-17" evidence="2">
    <location>
        <begin position="43"/>
        <end position="116"/>
    </location>
</feature>
<dbReference type="RefSeq" id="WP_012498549.1">
    <property type="nucleotide sequence ID" value="NC_011025.1"/>
</dbReference>
<evidence type="ECO:0000313" key="4">
    <source>
        <dbReference type="Proteomes" id="UP000008812"/>
    </source>
</evidence>
<reference evidence="3 4" key="1">
    <citation type="journal article" date="2008" name="Infect. Immun.">
        <title>Genome of Mycoplasma arthritidis.</title>
        <authorList>
            <person name="Dybvig K."/>
            <person name="Zuhua C."/>
            <person name="Lao P."/>
            <person name="Jordan D.S."/>
            <person name="French C.T."/>
            <person name="Tu A.H."/>
            <person name="Loraine A.E."/>
        </authorList>
    </citation>
    <scope>NUCLEOTIDE SEQUENCE [LARGE SCALE GENOMIC DNA]</scope>
    <source>
        <strain evidence="3 4">158L3-1</strain>
    </source>
</reference>
<proteinExistence type="predicted"/>
<keyword evidence="3" id="KW-0449">Lipoprotein</keyword>
<keyword evidence="4" id="KW-1185">Reference proteome</keyword>
<dbReference type="EMBL" id="CP001047">
    <property type="protein sequence ID" value="ACF07592.1"/>
    <property type="molecule type" value="Genomic_DNA"/>
</dbReference>
<dbReference type="STRING" id="243272.MARTH_orf876"/>
<keyword evidence="1" id="KW-0732">Signal</keyword>
<dbReference type="KEGG" id="mat:MARTH_orf876"/>
<evidence type="ECO:0000313" key="3">
    <source>
        <dbReference type="EMBL" id="ACF07592.1"/>
    </source>
</evidence>
<dbReference type="AlphaFoldDB" id="B3PNJ0"/>
<feature type="domain" description="Lipoprotein-associated type-17" evidence="2">
    <location>
        <begin position="613"/>
        <end position="684"/>
    </location>
</feature>